<evidence type="ECO:0000256" key="7">
    <source>
        <dbReference type="RuleBase" id="RU361185"/>
    </source>
</evidence>
<dbReference type="Gene3D" id="2.60.40.1180">
    <property type="entry name" value="Golgi alpha-mannosidase II"/>
    <property type="match status" value="2"/>
</dbReference>
<comment type="pathway">
    <text evidence="1">Glycan metabolism.</text>
</comment>
<dbReference type="InterPro" id="IPR048395">
    <property type="entry name" value="Glyco_hydro_31_C"/>
</dbReference>
<sequence length="349" mass="39609">MLVLILLSADVGGFFKNPDTELLTRWYQAGAYQPFFRAHAHLDTKRREPWLYPEENTAVIRTAIRNRYALLPYWYTLFYQASQTGVPPMSVSIHNLKRDDVYLNLIISYFESYFPSSNTDLCGWNFQKTLKTFAMEDQYMIGSSLLVRPITDAGATSVSVYLPGQNTTSMVRHTVVKEETRWYRMDTFDKMTGPTQVSLSVSLTTVPVFQRGGSILPTKERVRRCSSLGAGDPYTLKIALDAQGSAVGQLYTDDGHTYNFQKGQYIYRQFEFKDNKLISKNLAPVSEYNSKSWLERVVIIGLSESPNHVSLISQGGNTQSLEFGYSAQRVLSIRKPAINIAEDFEISLT</sequence>
<dbReference type="Pfam" id="PF01055">
    <property type="entry name" value="Glyco_hydro_31_2nd"/>
    <property type="match status" value="1"/>
</dbReference>
<name>A0A2G8JGL6_STIJA</name>
<keyword evidence="4 7" id="KW-0378">Hydrolase</keyword>
<dbReference type="GO" id="GO:0005975">
    <property type="term" value="P:carbohydrate metabolic process"/>
    <property type="evidence" value="ECO:0007669"/>
    <property type="project" value="InterPro"/>
</dbReference>
<dbReference type="PANTHER" id="PTHR22762:SF54">
    <property type="entry name" value="BCDNA.GH04962"/>
    <property type="match status" value="1"/>
</dbReference>
<evidence type="ECO:0000256" key="6">
    <source>
        <dbReference type="ARBA" id="ARBA00023295"/>
    </source>
</evidence>
<keyword evidence="6 7" id="KW-0326">Glycosidase</keyword>
<comment type="similarity">
    <text evidence="2 7">Belongs to the glycosyl hydrolase 31 family.</text>
</comment>
<evidence type="ECO:0000256" key="2">
    <source>
        <dbReference type="ARBA" id="ARBA00007806"/>
    </source>
</evidence>
<dbReference type="InterPro" id="IPR017853">
    <property type="entry name" value="GH"/>
</dbReference>
<gene>
    <name evidence="11" type="ORF">BSL78_28277</name>
</gene>
<reference evidence="11 12" key="1">
    <citation type="journal article" date="2017" name="PLoS Biol.">
        <title>The sea cucumber genome provides insights into morphological evolution and visceral regeneration.</title>
        <authorList>
            <person name="Zhang X."/>
            <person name="Sun L."/>
            <person name="Yuan J."/>
            <person name="Sun Y."/>
            <person name="Gao Y."/>
            <person name="Zhang L."/>
            <person name="Li S."/>
            <person name="Dai H."/>
            <person name="Hamel J.F."/>
            <person name="Liu C."/>
            <person name="Yu Y."/>
            <person name="Liu S."/>
            <person name="Lin W."/>
            <person name="Guo K."/>
            <person name="Jin S."/>
            <person name="Xu P."/>
            <person name="Storey K.B."/>
            <person name="Huan P."/>
            <person name="Zhang T."/>
            <person name="Zhou Y."/>
            <person name="Zhang J."/>
            <person name="Lin C."/>
            <person name="Li X."/>
            <person name="Xing L."/>
            <person name="Huo D."/>
            <person name="Sun M."/>
            <person name="Wang L."/>
            <person name="Mercier A."/>
            <person name="Li F."/>
            <person name="Yang H."/>
            <person name="Xiang J."/>
        </authorList>
    </citation>
    <scope>NUCLEOTIDE SEQUENCE [LARGE SCALE GENOMIC DNA]</scope>
    <source>
        <strain evidence="11">Shaxun</strain>
        <tissue evidence="11">Muscle</tissue>
    </source>
</reference>
<dbReference type="Pfam" id="PF17137">
    <property type="entry name" value="DUF5110"/>
    <property type="match status" value="1"/>
</dbReference>
<dbReference type="GO" id="GO:0090599">
    <property type="term" value="F:alpha-glucosidase activity"/>
    <property type="evidence" value="ECO:0007669"/>
    <property type="project" value="TreeGrafter"/>
</dbReference>
<organism evidence="11 12">
    <name type="scientific">Stichopus japonicus</name>
    <name type="common">Sea cucumber</name>
    <dbReference type="NCBI Taxonomy" id="307972"/>
    <lineage>
        <taxon>Eukaryota</taxon>
        <taxon>Metazoa</taxon>
        <taxon>Echinodermata</taxon>
        <taxon>Eleutherozoa</taxon>
        <taxon>Echinozoa</taxon>
        <taxon>Holothuroidea</taxon>
        <taxon>Aspidochirotacea</taxon>
        <taxon>Aspidochirotida</taxon>
        <taxon>Stichopodidae</taxon>
        <taxon>Apostichopus</taxon>
    </lineage>
</organism>
<dbReference type="SUPFAM" id="SSF51445">
    <property type="entry name" value="(Trans)glycosidases"/>
    <property type="match status" value="1"/>
</dbReference>
<evidence type="ECO:0000313" key="11">
    <source>
        <dbReference type="EMBL" id="PIK34896.1"/>
    </source>
</evidence>
<dbReference type="Pfam" id="PF21365">
    <property type="entry name" value="Glyco_hydro_31_3rd"/>
    <property type="match status" value="1"/>
</dbReference>
<feature type="domain" description="Glycoside hydrolase family 31 TIM barrel" evidence="8">
    <location>
        <begin position="7"/>
        <end position="77"/>
    </location>
</feature>
<dbReference type="AlphaFoldDB" id="A0A2G8JGL6"/>
<evidence type="ECO:0000256" key="4">
    <source>
        <dbReference type="ARBA" id="ARBA00022801"/>
    </source>
</evidence>
<evidence type="ECO:0000313" key="12">
    <source>
        <dbReference type="Proteomes" id="UP000230750"/>
    </source>
</evidence>
<keyword evidence="5" id="KW-0325">Glycoprotein</keyword>
<evidence type="ECO:0000256" key="1">
    <source>
        <dbReference type="ARBA" id="ARBA00004881"/>
    </source>
</evidence>
<proteinExistence type="inferred from homology"/>
<feature type="domain" description="Glycosyl hydrolase family 31 C-terminal" evidence="10">
    <location>
        <begin position="124"/>
        <end position="216"/>
    </location>
</feature>
<feature type="domain" description="DUF5110" evidence="9">
    <location>
        <begin position="234"/>
        <end position="276"/>
    </location>
</feature>
<dbReference type="SUPFAM" id="SSF51011">
    <property type="entry name" value="Glycosyl hydrolase domain"/>
    <property type="match status" value="1"/>
</dbReference>
<evidence type="ECO:0000259" key="9">
    <source>
        <dbReference type="Pfam" id="PF17137"/>
    </source>
</evidence>
<dbReference type="PANTHER" id="PTHR22762">
    <property type="entry name" value="ALPHA-GLUCOSIDASE"/>
    <property type="match status" value="1"/>
</dbReference>
<evidence type="ECO:0000259" key="8">
    <source>
        <dbReference type="Pfam" id="PF01055"/>
    </source>
</evidence>
<evidence type="ECO:0000259" key="10">
    <source>
        <dbReference type="Pfam" id="PF21365"/>
    </source>
</evidence>
<dbReference type="Proteomes" id="UP000230750">
    <property type="component" value="Unassembled WGS sequence"/>
</dbReference>
<dbReference type="InterPro" id="IPR013780">
    <property type="entry name" value="Glyco_hydro_b"/>
</dbReference>
<dbReference type="OrthoDB" id="3237269at2759"/>
<dbReference type="EMBL" id="MRZV01002046">
    <property type="protein sequence ID" value="PIK34896.1"/>
    <property type="molecule type" value="Genomic_DNA"/>
</dbReference>
<protein>
    <submittedName>
        <fullName evidence="11">Uncharacterized protein</fullName>
    </submittedName>
</protein>
<comment type="caution">
    <text evidence="11">The sequence shown here is derived from an EMBL/GenBank/DDBJ whole genome shotgun (WGS) entry which is preliminary data.</text>
</comment>
<dbReference type="STRING" id="307972.A0A2G8JGL6"/>
<dbReference type="InterPro" id="IPR033403">
    <property type="entry name" value="DUF5110"/>
</dbReference>
<dbReference type="GO" id="GO:0006491">
    <property type="term" value="P:N-glycan processing"/>
    <property type="evidence" value="ECO:0007669"/>
    <property type="project" value="TreeGrafter"/>
</dbReference>
<dbReference type="InterPro" id="IPR000322">
    <property type="entry name" value="Glyco_hydro_31_TIM"/>
</dbReference>
<evidence type="ECO:0000256" key="3">
    <source>
        <dbReference type="ARBA" id="ARBA00022729"/>
    </source>
</evidence>
<dbReference type="Gene3D" id="3.20.20.80">
    <property type="entry name" value="Glycosidases"/>
    <property type="match status" value="1"/>
</dbReference>
<keyword evidence="12" id="KW-1185">Reference proteome</keyword>
<accession>A0A2G8JGL6</accession>
<keyword evidence="3" id="KW-0732">Signal</keyword>
<evidence type="ECO:0000256" key="5">
    <source>
        <dbReference type="ARBA" id="ARBA00023180"/>
    </source>
</evidence>